<feature type="signal peptide" evidence="2">
    <location>
        <begin position="1"/>
        <end position="17"/>
    </location>
</feature>
<name>A0A4V2SV55_9PSEU</name>
<dbReference type="Pfam" id="PF12079">
    <property type="entry name" value="DUF3558"/>
    <property type="match status" value="1"/>
</dbReference>
<dbReference type="PROSITE" id="PS51257">
    <property type="entry name" value="PROKAR_LIPOPROTEIN"/>
    <property type="match status" value="1"/>
</dbReference>
<gene>
    <name evidence="3" type="ORF">EV191_1011149</name>
</gene>
<dbReference type="AlphaFoldDB" id="A0A4V2SV55"/>
<reference evidence="3 4" key="1">
    <citation type="submission" date="2019-03" db="EMBL/GenBank/DDBJ databases">
        <title>Genomic Encyclopedia of Type Strains, Phase IV (KMG-IV): sequencing the most valuable type-strain genomes for metagenomic binning, comparative biology and taxonomic classification.</title>
        <authorList>
            <person name="Goeker M."/>
        </authorList>
    </citation>
    <scope>NUCLEOTIDE SEQUENCE [LARGE SCALE GENOMIC DNA]</scope>
    <source>
        <strain evidence="3 4">DSM 45765</strain>
    </source>
</reference>
<keyword evidence="4" id="KW-1185">Reference proteome</keyword>
<dbReference type="EMBL" id="SLXQ01000001">
    <property type="protein sequence ID" value="TCP57196.1"/>
    <property type="molecule type" value="Genomic_DNA"/>
</dbReference>
<feature type="region of interest" description="Disordered" evidence="1">
    <location>
        <begin position="27"/>
        <end position="58"/>
    </location>
</feature>
<evidence type="ECO:0000256" key="1">
    <source>
        <dbReference type="SAM" id="MobiDB-lite"/>
    </source>
</evidence>
<dbReference type="OrthoDB" id="3690211at2"/>
<feature type="compositionally biased region" description="Polar residues" evidence="1">
    <location>
        <begin position="28"/>
        <end position="58"/>
    </location>
</feature>
<organism evidence="3 4">
    <name type="scientific">Tamaricihabitans halophyticus</name>
    <dbReference type="NCBI Taxonomy" id="1262583"/>
    <lineage>
        <taxon>Bacteria</taxon>
        <taxon>Bacillati</taxon>
        <taxon>Actinomycetota</taxon>
        <taxon>Actinomycetes</taxon>
        <taxon>Pseudonocardiales</taxon>
        <taxon>Pseudonocardiaceae</taxon>
        <taxon>Tamaricihabitans</taxon>
    </lineage>
</organism>
<evidence type="ECO:0000313" key="4">
    <source>
        <dbReference type="Proteomes" id="UP000294911"/>
    </source>
</evidence>
<keyword evidence="2" id="KW-0732">Signal</keyword>
<dbReference type="InterPro" id="IPR024520">
    <property type="entry name" value="DUF3558"/>
</dbReference>
<protein>
    <submittedName>
        <fullName evidence="3">Uncharacterized protein DUF3558</fullName>
    </submittedName>
</protein>
<evidence type="ECO:0000313" key="3">
    <source>
        <dbReference type="EMBL" id="TCP57196.1"/>
    </source>
</evidence>
<comment type="caution">
    <text evidence="3">The sequence shown here is derived from an EMBL/GenBank/DDBJ whole genome shotgun (WGS) entry which is preliminary data.</text>
</comment>
<feature type="chain" id="PRO_5038472981" evidence="2">
    <location>
        <begin position="18"/>
        <end position="194"/>
    </location>
</feature>
<dbReference type="Proteomes" id="UP000294911">
    <property type="component" value="Unassembled WGS sequence"/>
</dbReference>
<accession>A0A4V2SV55</accession>
<sequence length="194" mass="20027">MSRVRCSRLWLPMLVVAALGLAGCAEQTPGQASAGDTATQGPGSSTTPAPSESNSGSDQLAELDYCSLLSEGELDQLGLKAGQPADGDVSERPNCRWRTKQAGGGYLVGVAYWDDVGVAEIPNADDEPVPTTVGNHEGVKFQAIGGSSSVVALTITDSSRVDVIVTGADSGEQQDELVEQYAKIFESQLPKGGG</sequence>
<evidence type="ECO:0000256" key="2">
    <source>
        <dbReference type="SAM" id="SignalP"/>
    </source>
</evidence>
<proteinExistence type="predicted"/>